<dbReference type="AlphaFoldDB" id="A0A6M3XX55"/>
<name>A0A6M3XX55_9ZZZZ</name>
<protein>
    <submittedName>
        <fullName evidence="1">Uncharacterized protein</fullName>
    </submittedName>
</protein>
<evidence type="ECO:0000313" key="1">
    <source>
        <dbReference type="EMBL" id="QJI02477.1"/>
    </source>
</evidence>
<gene>
    <name evidence="1" type="ORF">TM448B03261_0016</name>
</gene>
<organism evidence="1">
    <name type="scientific">viral metagenome</name>
    <dbReference type="NCBI Taxonomy" id="1070528"/>
    <lineage>
        <taxon>unclassified sequences</taxon>
        <taxon>metagenomes</taxon>
        <taxon>organismal metagenomes</taxon>
    </lineage>
</organism>
<reference evidence="1" key="1">
    <citation type="submission" date="2020-03" db="EMBL/GenBank/DDBJ databases">
        <title>The deep terrestrial virosphere.</title>
        <authorList>
            <person name="Holmfeldt K."/>
            <person name="Nilsson E."/>
            <person name="Simone D."/>
            <person name="Lopez-Fernandez M."/>
            <person name="Wu X."/>
            <person name="de Brujin I."/>
            <person name="Lundin D."/>
            <person name="Andersson A."/>
            <person name="Bertilsson S."/>
            <person name="Dopson M."/>
        </authorList>
    </citation>
    <scope>NUCLEOTIDE SEQUENCE</scope>
    <source>
        <strain evidence="1">TM448B03261</strain>
    </source>
</reference>
<accession>A0A6M3XX55</accession>
<dbReference type="EMBL" id="MT145004">
    <property type="protein sequence ID" value="QJI02477.1"/>
    <property type="molecule type" value="Genomic_DNA"/>
</dbReference>
<proteinExistence type="predicted"/>
<sequence length="75" mass="8893">MSEQKELELRKRFWITKKQLNNLFLLEHKKSRETLINEIIKKQSLNEINWVLSYCSNCIQVTNHSGGKCLKCGKK</sequence>